<keyword evidence="4" id="KW-0598">Phosphotransferase system</keyword>
<name>A0A0E4H9G7_9BACL</name>
<dbReference type="Proteomes" id="UP000033163">
    <property type="component" value="Chromosome I"/>
</dbReference>
<accession>A0A0E4H9G7</accession>
<keyword evidence="3" id="KW-0808">Transferase</keyword>
<evidence type="ECO:0000256" key="6">
    <source>
        <dbReference type="PIRSR" id="PIRSR000699-2"/>
    </source>
</evidence>
<dbReference type="HOGENOM" id="CLU_152490_1_0_9"/>
<dbReference type="GO" id="GO:0016740">
    <property type="term" value="F:transferase activity"/>
    <property type="evidence" value="ECO:0007669"/>
    <property type="project" value="UniProtKB-KW"/>
</dbReference>
<organism evidence="8 9">
    <name type="scientific">Paenibacillus riograndensis SBR5</name>
    <dbReference type="NCBI Taxonomy" id="1073571"/>
    <lineage>
        <taxon>Bacteria</taxon>
        <taxon>Bacillati</taxon>
        <taxon>Bacillota</taxon>
        <taxon>Bacilli</taxon>
        <taxon>Bacillales</taxon>
        <taxon>Paenibacillaceae</taxon>
        <taxon>Paenibacillus</taxon>
        <taxon>Paenibacillus sonchi group</taxon>
    </lineage>
</organism>
<dbReference type="PANTHER" id="PTHR34382:SF7">
    <property type="entry name" value="PTS SYSTEM N,N'-DIACETYLCHITOBIOSE-SPECIFIC EIIA COMPONENT"/>
    <property type="match status" value="1"/>
</dbReference>
<evidence type="ECO:0000256" key="5">
    <source>
        <dbReference type="PIRSR" id="PIRSR000699-1"/>
    </source>
</evidence>
<dbReference type="PROSITE" id="PS51095">
    <property type="entry name" value="PTS_EIIA_TYPE_3"/>
    <property type="match status" value="1"/>
</dbReference>
<dbReference type="KEGG" id="pri:PRIO_2225"/>
<dbReference type="PIRSF" id="PIRSF000699">
    <property type="entry name" value="PTS_IILac_III"/>
    <property type="match status" value="1"/>
</dbReference>
<keyword evidence="1" id="KW-0813">Transport</keyword>
<dbReference type="PATRIC" id="fig|1073571.4.peg.2359"/>
<dbReference type="GO" id="GO:0009401">
    <property type="term" value="P:phosphoenolpyruvate-dependent sugar phosphotransferase system"/>
    <property type="evidence" value="ECO:0007669"/>
    <property type="project" value="UniProtKB-KW"/>
</dbReference>
<dbReference type="RefSeq" id="WP_020430553.1">
    <property type="nucleotide sequence ID" value="NZ_AGBD01001077.1"/>
</dbReference>
<keyword evidence="6" id="KW-0460">Magnesium</keyword>
<evidence type="ECO:0000256" key="7">
    <source>
        <dbReference type="PROSITE-ProRule" id="PRU00418"/>
    </source>
</evidence>
<feature type="binding site" evidence="6">
    <location>
        <position position="78"/>
    </location>
    <ligand>
        <name>Mg(2+)</name>
        <dbReference type="ChEBI" id="CHEBI:18420"/>
        <note>ligand shared between all trimeric partners</note>
    </ligand>
</feature>
<keyword evidence="6" id="KW-0479">Metal-binding</keyword>
<evidence type="ECO:0000256" key="4">
    <source>
        <dbReference type="ARBA" id="ARBA00022683"/>
    </source>
</evidence>
<proteinExistence type="predicted"/>
<dbReference type="InterPro" id="IPR003188">
    <property type="entry name" value="PTS_IIA_lac/cel"/>
</dbReference>
<dbReference type="Pfam" id="PF02255">
    <property type="entry name" value="PTS_IIA"/>
    <property type="match status" value="1"/>
</dbReference>
<dbReference type="EMBL" id="LN831776">
    <property type="protein sequence ID" value="CQR54634.1"/>
    <property type="molecule type" value="Genomic_DNA"/>
</dbReference>
<dbReference type="SUPFAM" id="SSF46973">
    <property type="entry name" value="Enzyme IIa from lactose specific PTS, IIa-lac"/>
    <property type="match status" value="1"/>
</dbReference>
<keyword evidence="2" id="KW-0762">Sugar transport</keyword>
<dbReference type="PANTHER" id="PTHR34382">
    <property type="entry name" value="PTS SYSTEM N,N'-DIACETYLCHITOBIOSE-SPECIFIC EIIA COMPONENT"/>
    <property type="match status" value="1"/>
</dbReference>
<evidence type="ECO:0000256" key="3">
    <source>
        <dbReference type="ARBA" id="ARBA00022679"/>
    </source>
</evidence>
<evidence type="ECO:0000256" key="1">
    <source>
        <dbReference type="ARBA" id="ARBA00022448"/>
    </source>
</evidence>
<feature type="active site" description="Tele-phosphohistidine intermediate" evidence="5">
    <location>
        <position position="75"/>
    </location>
</feature>
<feature type="modified residue" description="Phosphohistidine; by HPr" evidence="7">
    <location>
        <position position="75"/>
    </location>
</feature>
<gene>
    <name evidence="8" type="ORF">PRIO_2225</name>
</gene>
<dbReference type="InterPro" id="IPR036542">
    <property type="entry name" value="PTS_IIA_lac/cel_sf"/>
</dbReference>
<dbReference type="Gene3D" id="1.20.58.80">
    <property type="entry name" value="Phosphotransferase system, lactose/cellobiose-type IIA subunit"/>
    <property type="match status" value="1"/>
</dbReference>
<dbReference type="CDD" id="cd00215">
    <property type="entry name" value="PTS_IIA_lac"/>
    <property type="match status" value="1"/>
</dbReference>
<reference evidence="9" key="1">
    <citation type="submission" date="2015-03" db="EMBL/GenBank/DDBJ databases">
        <authorList>
            <person name="Wibberg D."/>
        </authorList>
    </citation>
    <scope>NUCLEOTIDE SEQUENCE [LARGE SCALE GENOMIC DNA]</scope>
</reference>
<evidence type="ECO:0000313" key="9">
    <source>
        <dbReference type="Proteomes" id="UP000033163"/>
    </source>
</evidence>
<sequence>MEYIEKVMSMIAKSGAARSQAMEAIMVAKQKNYAGAAELLDNASQDLKDAHKVQTQLIQEEAGGTKHEISLLMIHAQDHLMNAMTVKDLAKEIIELHEYTHQLQI</sequence>
<dbReference type="GO" id="GO:0046872">
    <property type="term" value="F:metal ion binding"/>
    <property type="evidence" value="ECO:0007669"/>
    <property type="project" value="UniProtKB-KW"/>
</dbReference>
<evidence type="ECO:0000313" key="8">
    <source>
        <dbReference type="EMBL" id="CQR54634.1"/>
    </source>
</evidence>
<protein>
    <submittedName>
        <fullName evidence="8">Uncharacterized protein</fullName>
    </submittedName>
</protein>
<comment type="cofactor">
    <cofactor evidence="6">
        <name>Mg(2+)</name>
        <dbReference type="ChEBI" id="CHEBI:18420"/>
    </cofactor>
    <text evidence="6">Binds 1 Mg(2+) ion per trimer.</text>
</comment>
<evidence type="ECO:0000256" key="2">
    <source>
        <dbReference type="ARBA" id="ARBA00022597"/>
    </source>
</evidence>
<dbReference type="AlphaFoldDB" id="A0A0E4H9G7"/>